<feature type="region of interest" description="Disordered" evidence="1">
    <location>
        <begin position="23"/>
        <end position="69"/>
    </location>
</feature>
<evidence type="ECO:0000256" key="1">
    <source>
        <dbReference type="SAM" id="MobiDB-lite"/>
    </source>
</evidence>
<dbReference type="PROSITE" id="PS51257">
    <property type="entry name" value="PROKAR_LIPOPROTEIN"/>
    <property type="match status" value="1"/>
</dbReference>
<reference evidence="4" key="1">
    <citation type="journal article" date="2019" name="Int. J. Syst. Evol. Microbiol.">
        <title>The Global Catalogue of Microorganisms (GCM) 10K type strain sequencing project: providing services to taxonomists for standard genome sequencing and annotation.</title>
        <authorList>
            <consortium name="The Broad Institute Genomics Platform"/>
            <consortium name="The Broad Institute Genome Sequencing Center for Infectious Disease"/>
            <person name="Wu L."/>
            <person name="Ma J."/>
        </authorList>
    </citation>
    <scope>NUCLEOTIDE SEQUENCE [LARGE SCALE GENOMIC DNA]</scope>
    <source>
        <strain evidence="4">JCM 14307</strain>
    </source>
</reference>
<feature type="signal peptide" evidence="2">
    <location>
        <begin position="1"/>
        <end position="23"/>
    </location>
</feature>
<organism evidence="3 4">
    <name type="scientific">Kribbella yunnanensis</name>
    <dbReference type="NCBI Taxonomy" id="190194"/>
    <lineage>
        <taxon>Bacteria</taxon>
        <taxon>Bacillati</taxon>
        <taxon>Actinomycetota</taxon>
        <taxon>Actinomycetes</taxon>
        <taxon>Propionibacteriales</taxon>
        <taxon>Kribbellaceae</taxon>
        <taxon>Kribbella</taxon>
    </lineage>
</organism>
<sequence>MRTVVLPTAVLAGAVLLAGCGGADNDGGRPVPVDGGSSSSTTAGTPSAPASNPTNATSEPVQPTSAPPKKAQVIMVPGNFAGNPAVQGLVQSYPLYFQALVSKDDTVLRTKFPLFFYSDTSQEILDAQAQGWVMKPPGSVVVRGVQNQPNGTIRVTTCRSQRTHYWDPRANKWTVVAPNGSPQVIDMIKTGLGWRPYKLAPSKGVKCAGVQYPA</sequence>
<feature type="compositionally biased region" description="Polar residues" evidence="1">
    <location>
        <begin position="52"/>
        <end position="64"/>
    </location>
</feature>
<evidence type="ECO:0000313" key="4">
    <source>
        <dbReference type="Proteomes" id="UP001500280"/>
    </source>
</evidence>
<gene>
    <name evidence="3" type="ORF">GCM10009745_14200</name>
</gene>
<dbReference type="RefSeq" id="WP_344146860.1">
    <property type="nucleotide sequence ID" value="NZ_BAAANF010000004.1"/>
</dbReference>
<name>A0ABP4SI83_9ACTN</name>
<keyword evidence="2" id="KW-0732">Signal</keyword>
<feature type="chain" id="PRO_5045156166" evidence="2">
    <location>
        <begin position="24"/>
        <end position="214"/>
    </location>
</feature>
<protein>
    <submittedName>
        <fullName evidence="3">Uncharacterized protein</fullName>
    </submittedName>
</protein>
<evidence type="ECO:0000313" key="3">
    <source>
        <dbReference type="EMBL" id="GAA1672579.1"/>
    </source>
</evidence>
<accession>A0ABP4SI83</accession>
<dbReference type="EMBL" id="BAAANF010000004">
    <property type="protein sequence ID" value="GAA1672579.1"/>
    <property type="molecule type" value="Genomic_DNA"/>
</dbReference>
<feature type="compositionally biased region" description="Low complexity" evidence="1">
    <location>
        <begin position="35"/>
        <end position="51"/>
    </location>
</feature>
<proteinExistence type="predicted"/>
<dbReference type="Proteomes" id="UP001500280">
    <property type="component" value="Unassembled WGS sequence"/>
</dbReference>
<keyword evidence="4" id="KW-1185">Reference proteome</keyword>
<evidence type="ECO:0000256" key="2">
    <source>
        <dbReference type="SAM" id="SignalP"/>
    </source>
</evidence>
<comment type="caution">
    <text evidence="3">The sequence shown here is derived from an EMBL/GenBank/DDBJ whole genome shotgun (WGS) entry which is preliminary data.</text>
</comment>